<sequence>MVWFLWLLSVACLQALTIQTIQDLSLKQKSGHFSGAVFYKNTAQKQLIVEGVYRLEGNKLFLQALRLKKLQAIQGRTTPQLKPAVRVLTLTQLKATQELGALLPSKINKGTRIYFKDPSPKKMAQMLGLPYQDYVRFSPQEKTIFLNPTAPQSAYLQSRDEREETQNPKERESKINLEKRTYAPKTTTAKSRTRSSTTRTRSTRSATSSTRSPSSRAKTTRERSANPTSRASSTATNATRARSVRSSGTSSKRTTRSNTRSTRTTRSSSTRSTRSASPRTTRRSTGTQDYSPQSQNFNPHDNQNQSPNTQAQHYNPPSQSSGTSAPHYNPSPTYNPSYMPLPLNYPQTSTPSQTPSMPTNNTPQNQSTQKAAPTPTPSDLIESPKETPKSTESKEKQPEPTEQPQDKKAKQPEQEKPELEAKKLEPNPKATLEVQTHLGMGGPQEVACGFWTYDDEKLQAKRPSVVRALDKTSGQYLDISPCDFKADSASAKGAGITLAYTELPPKIEVLGPTTTMHTFILSKANYSERLCYKAKTRQCLHIEPNTTTEWTSTYSTTTTKTTKTYQRPPQVGQTTPTEYSTTTEDTKAERKTDIKKNDLHLSPQFMEFVEVYEKKYLDSQVAHSKEYLEWREKHVRPKQGTCSEYEIEELIKNKKVRPSIHNTRIVCVKSGDYLLEENSTQASP</sequence>
<name>A0A0K2Y0V1_9HELI</name>
<protein>
    <submittedName>
        <fullName evidence="2">Mucin-2 (Intestinal mucin-2)</fullName>
    </submittedName>
</protein>
<feature type="region of interest" description="Disordered" evidence="1">
    <location>
        <begin position="561"/>
        <end position="591"/>
    </location>
</feature>
<feature type="compositionally biased region" description="Polar residues" evidence="1">
    <location>
        <begin position="288"/>
        <end position="336"/>
    </location>
</feature>
<evidence type="ECO:0000256" key="1">
    <source>
        <dbReference type="SAM" id="MobiDB-lite"/>
    </source>
</evidence>
<proteinExistence type="predicted"/>
<dbReference type="AlphaFoldDB" id="A0A0K2Y0V1"/>
<feature type="compositionally biased region" description="Low complexity" evidence="1">
    <location>
        <begin position="183"/>
        <end position="217"/>
    </location>
</feature>
<dbReference type="Proteomes" id="UP000043437">
    <property type="component" value="Unassembled WGS sequence"/>
</dbReference>
<dbReference type="GeneID" id="82132309"/>
<feature type="region of interest" description="Disordered" evidence="1">
    <location>
        <begin position="146"/>
        <end position="428"/>
    </location>
</feature>
<organism evidence="2 3">
    <name type="scientific">Helicobacter ailurogastricus</name>
    <dbReference type="NCBI Taxonomy" id="1578720"/>
    <lineage>
        <taxon>Bacteria</taxon>
        <taxon>Pseudomonadati</taxon>
        <taxon>Campylobacterota</taxon>
        <taxon>Epsilonproteobacteria</taxon>
        <taxon>Campylobacterales</taxon>
        <taxon>Helicobacteraceae</taxon>
        <taxon>Helicobacter</taxon>
    </lineage>
</organism>
<evidence type="ECO:0000313" key="2">
    <source>
        <dbReference type="EMBL" id="CRF52931.1"/>
    </source>
</evidence>
<feature type="compositionally biased region" description="Low complexity" evidence="1">
    <location>
        <begin position="346"/>
        <end position="366"/>
    </location>
</feature>
<reference evidence="3" key="1">
    <citation type="submission" date="2014-12" db="EMBL/GenBank/DDBJ databases">
        <authorList>
            <person name="Jaenicke S."/>
        </authorList>
    </citation>
    <scope>NUCLEOTIDE SEQUENCE [LARGE SCALE GENOMIC DNA]</scope>
</reference>
<accession>A0A0K2Y0V1</accession>
<evidence type="ECO:0000313" key="3">
    <source>
        <dbReference type="Proteomes" id="UP000043437"/>
    </source>
</evidence>
<dbReference type="EMBL" id="CDMG01000009">
    <property type="protein sequence ID" value="CRF52931.1"/>
    <property type="molecule type" value="Genomic_DNA"/>
</dbReference>
<feature type="compositionally biased region" description="Basic and acidic residues" evidence="1">
    <location>
        <begin position="158"/>
        <end position="181"/>
    </location>
</feature>
<dbReference type="RefSeq" id="WP_053945538.1">
    <property type="nucleotide sequence ID" value="NZ_CDMG01000009.1"/>
</dbReference>
<gene>
    <name evidence="2" type="ORF">HAL07_13960</name>
</gene>
<feature type="compositionally biased region" description="Low complexity" evidence="1">
    <location>
        <begin position="225"/>
        <end position="287"/>
    </location>
</feature>
<feature type="compositionally biased region" description="Low complexity" evidence="1">
    <location>
        <begin position="574"/>
        <end position="583"/>
    </location>
</feature>
<feature type="compositionally biased region" description="Basic and acidic residues" evidence="1">
    <location>
        <begin position="382"/>
        <end position="426"/>
    </location>
</feature>